<dbReference type="AlphaFoldDB" id="A0A0L0UYE7"/>
<organism evidence="1 2">
    <name type="scientific">Puccinia striiformis f. sp. tritici PST-78</name>
    <dbReference type="NCBI Taxonomy" id="1165861"/>
    <lineage>
        <taxon>Eukaryota</taxon>
        <taxon>Fungi</taxon>
        <taxon>Dikarya</taxon>
        <taxon>Basidiomycota</taxon>
        <taxon>Pucciniomycotina</taxon>
        <taxon>Pucciniomycetes</taxon>
        <taxon>Pucciniales</taxon>
        <taxon>Pucciniaceae</taxon>
        <taxon>Puccinia</taxon>
    </lineage>
</organism>
<evidence type="ECO:0000313" key="2">
    <source>
        <dbReference type="Proteomes" id="UP000054564"/>
    </source>
</evidence>
<sequence>MKVTSCSLTIKSHNPEFVDVKLTSPTLRAVTLEQFLAELKQLYTTALETEGNRDTQALKALLELTIEQEQYLITQKQKLTVLKQKFTVRKQKITEQQQINTCVWTLGLTLQGGQS</sequence>
<accession>A0A0L0UYE7</accession>
<reference evidence="2" key="1">
    <citation type="submission" date="2014-03" db="EMBL/GenBank/DDBJ databases">
        <title>The Genome Sequence of Puccinia striiformis f. sp. tritici PST-78.</title>
        <authorList>
            <consortium name="The Broad Institute Genome Sequencing Platform"/>
            <person name="Cuomo C."/>
            <person name="Hulbert S."/>
            <person name="Chen X."/>
            <person name="Walker B."/>
            <person name="Young S.K."/>
            <person name="Zeng Q."/>
            <person name="Gargeya S."/>
            <person name="Fitzgerald M."/>
            <person name="Haas B."/>
            <person name="Abouelleil A."/>
            <person name="Alvarado L."/>
            <person name="Arachchi H.M."/>
            <person name="Berlin A.M."/>
            <person name="Chapman S.B."/>
            <person name="Goldberg J."/>
            <person name="Griggs A."/>
            <person name="Gujja S."/>
            <person name="Hansen M."/>
            <person name="Howarth C."/>
            <person name="Imamovic A."/>
            <person name="Larimer J."/>
            <person name="McCowan C."/>
            <person name="Montmayeur A."/>
            <person name="Murphy C."/>
            <person name="Neiman D."/>
            <person name="Pearson M."/>
            <person name="Priest M."/>
            <person name="Roberts A."/>
            <person name="Saif S."/>
            <person name="Shea T."/>
            <person name="Sisk P."/>
            <person name="Sykes S."/>
            <person name="Wortman J."/>
            <person name="Nusbaum C."/>
            <person name="Birren B."/>
        </authorList>
    </citation>
    <scope>NUCLEOTIDE SEQUENCE [LARGE SCALE GENOMIC DNA]</scope>
    <source>
        <strain evidence="2">race PST-78</strain>
    </source>
</reference>
<comment type="caution">
    <text evidence="1">The sequence shown here is derived from an EMBL/GenBank/DDBJ whole genome shotgun (WGS) entry which is preliminary data.</text>
</comment>
<keyword evidence="2" id="KW-1185">Reference proteome</keyword>
<name>A0A0L0UYE7_9BASI</name>
<gene>
    <name evidence="1" type="ORF">PSTG_14547</name>
</gene>
<proteinExistence type="predicted"/>
<dbReference type="Proteomes" id="UP000054564">
    <property type="component" value="Unassembled WGS sequence"/>
</dbReference>
<protein>
    <submittedName>
        <fullName evidence="1">Uncharacterized protein</fullName>
    </submittedName>
</protein>
<dbReference type="EMBL" id="AJIL01000177">
    <property type="protein sequence ID" value="KNE92072.1"/>
    <property type="molecule type" value="Genomic_DNA"/>
</dbReference>
<evidence type="ECO:0000313" key="1">
    <source>
        <dbReference type="EMBL" id="KNE92072.1"/>
    </source>
</evidence>